<keyword evidence="2" id="KW-0677">Repeat</keyword>
<dbReference type="Gene3D" id="2.130.10.10">
    <property type="entry name" value="YVTN repeat-like/Quinoprotein amine dehydrogenase"/>
    <property type="match status" value="4"/>
</dbReference>
<dbReference type="Gene3D" id="1.10.10.10">
    <property type="entry name" value="Winged helix-like DNA-binding domain superfamily/Winged helix DNA-binding domain"/>
    <property type="match status" value="1"/>
</dbReference>
<gene>
    <name evidence="6" type="ORF">Aau02nite_89070</name>
</gene>
<dbReference type="SMART" id="SM00320">
    <property type="entry name" value="WD40"/>
    <property type="match status" value="10"/>
</dbReference>
<evidence type="ECO:0000256" key="2">
    <source>
        <dbReference type="ARBA" id="ARBA00022737"/>
    </source>
</evidence>
<organism evidence="6 7">
    <name type="scientific">Actinoplanes auranticolor</name>
    <dbReference type="NCBI Taxonomy" id="47988"/>
    <lineage>
        <taxon>Bacteria</taxon>
        <taxon>Bacillati</taxon>
        <taxon>Actinomycetota</taxon>
        <taxon>Actinomycetes</taxon>
        <taxon>Micromonosporales</taxon>
        <taxon>Micromonosporaceae</taxon>
        <taxon>Actinoplanes</taxon>
    </lineage>
</organism>
<dbReference type="Gene3D" id="3.40.50.300">
    <property type="entry name" value="P-loop containing nucleotide triphosphate hydrolases"/>
    <property type="match status" value="1"/>
</dbReference>
<dbReference type="PANTHER" id="PTHR19879">
    <property type="entry name" value="TRANSCRIPTION INITIATION FACTOR TFIID"/>
    <property type="match status" value="1"/>
</dbReference>
<keyword evidence="4" id="KW-1133">Transmembrane helix</keyword>
<feature type="transmembrane region" description="Helical" evidence="4">
    <location>
        <begin position="36"/>
        <end position="53"/>
    </location>
</feature>
<dbReference type="PRINTS" id="PR00364">
    <property type="entry name" value="DISEASERSIST"/>
</dbReference>
<proteinExistence type="predicted"/>
<feature type="repeat" description="WD" evidence="3">
    <location>
        <begin position="737"/>
        <end position="777"/>
    </location>
</feature>
<feature type="repeat" description="WD" evidence="3">
    <location>
        <begin position="818"/>
        <end position="859"/>
    </location>
</feature>
<dbReference type="PROSITE" id="PS50294">
    <property type="entry name" value="WD_REPEATS_REGION"/>
    <property type="match status" value="1"/>
</dbReference>
<dbReference type="SUPFAM" id="SSF50998">
    <property type="entry name" value="Quinoprotein alcohol dehydrogenase-like"/>
    <property type="match status" value="1"/>
</dbReference>
<dbReference type="InterPro" id="IPR002182">
    <property type="entry name" value="NB-ARC"/>
</dbReference>
<dbReference type="GO" id="GO:0043531">
    <property type="term" value="F:ADP binding"/>
    <property type="evidence" value="ECO:0007669"/>
    <property type="project" value="InterPro"/>
</dbReference>
<dbReference type="GO" id="GO:0005829">
    <property type="term" value="C:cytosol"/>
    <property type="evidence" value="ECO:0007669"/>
    <property type="project" value="UniProtKB-ARBA"/>
</dbReference>
<feature type="domain" description="NB-ARC" evidence="5">
    <location>
        <begin position="91"/>
        <end position="248"/>
    </location>
</feature>
<dbReference type="Gene3D" id="1.25.40.370">
    <property type="match status" value="1"/>
</dbReference>
<reference evidence="6" key="1">
    <citation type="submission" date="2021-03" db="EMBL/GenBank/DDBJ databases">
        <title>Whole genome shotgun sequence of Actinoplanes auranticolor NBRC 12245.</title>
        <authorList>
            <person name="Komaki H."/>
            <person name="Tamura T."/>
        </authorList>
    </citation>
    <scope>NUCLEOTIDE SEQUENCE</scope>
    <source>
        <strain evidence="6">NBRC 12245</strain>
    </source>
</reference>
<dbReference type="InterPro" id="IPR027417">
    <property type="entry name" value="P-loop_NTPase"/>
</dbReference>
<dbReference type="SUPFAM" id="SSF50978">
    <property type="entry name" value="WD40 repeat-like"/>
    <property type="match status" value="1"/>
</dbReference>
<dbReference type="Pfam" id="PF00400">
    <property type="entry name" value="WD40"/>
    <property type="match status" value="3"/>
</dbReference>
<dbReference type="InterPro" id="IPR036322">
    <property type="entry name" value="WD40_repeat_dom_sf"/>
</dbReference>
<dbReference type="InterPro" id="IPR019775">
    <property type="entry name" value="WD40_repeat_CS"/>
</dbReference>
<keyword evidence="7" id="KW-1185">Reference proteome</keyword>
<dbReference type="PROSITE" id="PS00678">
    <property type="entry name" value="WD_REPEATS_1"/>
    <property type="match status" value="1"/>
</dbReference>
<protein>
    <recommendedName>
        <fullName evidence="5">NB-ARC domain-containing protein</fullName>
    </recommendedName>
</protein>
<dbReference type="PROSITE" id="PS50082">
    <property type="entry name" value="WD_REPEATS_2"/>
    <property type="match status" value="5"/>
</dbReference>
<feature type="transmembrane region" description="Helical" evidence="4">
    <location>
        <begin position="6"/>
        <end position="29"/>
    </location>
</feature>
<dbReference type="SUPFAM" id="SSF52540">
    <property type="entry name" value="P-loop containing nucleoside triphosphate hydrolases"/>
    <property type="match status" value="1"/>
</dbReference>
<evidence type="ECO:0000313" key="6">
    <source>
        <dbReference type="EMBL" id="GIM80120.1"/>
    </source>
</evidence>
<evidence type="ECO:0000259" key="5">
    <source>
        <dbReference type="Pfam" id="PF00931"/>
    </source>
</evidence>
<dbReference type="Proteomes" id="UP000681340">
    <property type="component" value="Unassembled WGS sequence"/>
</dbReference>
<feature type="repeat" description="WD" evidence="3">
    <location>
        <begin position="612"/>
        <end position="653"/>
    </location>
</feature>
<comment type="caution">
    <text evidence="6">The sequence shown here is derived from an EMBL/GenBank/DDBJ whole genome shotgun (WGS) entry which is preliminary data.</text>
</comment>
<dbReference type="InterPro" id="IPR036388">
    <property type="entry name" value="WH-like_DNA-bd_sf"/>
</dbReference>
<sequence>MGRSGWGHALTAAASVITGALVGGLVNVFTSGSRHSWWLIVTLVVAVVAWAAIEAARAGRGGRAKAAFRAVAAFPESSGPMVARPEPLGEIVRALTGGSRRSGPLVAITGGGGFGKTTLAWMAAQHPDVRRRYPETLTVVLGQDLAGAALAAKLNDISERVTGLRPGYASSEQAAQHLGDALDKHEPMLLVIDDVWTAEQYRHFRYGGRRCARLVTTRMPDLILGDAIRVDVGAMQDGESYDLLTAGVAGLPADVTDQLRERTGRWPLLLAICNGLLRQAVARGDDPTVVGRRTVDLLDRDGPTALDGASSDRRTAGRTIEASLEALPPHDSERFAELGLFAEDTEIPEQLVAWLWRRTGGLTGDDTVRLCRTLAGLSLVESYREGDRSLRLHDVVRGFLRLRCGKVGLQVANEELLDAVAASLVAAEGSPPPWWLVPAELTYIWQHLRYHMTAAGRAEEFDLIVTDPRWALRKLQMFGAAALSDDLTGNPLPAGRRLADQLDRHGHLLAPTDPQEAVVDIFLGREPWGTQHASADVRIDPDRLPEARWLVPLWPLPDLPDPALRRVMRASTWSYNNSPPWSPDGRSLLAERAESRDVVLRHIDTGEPTVTLAESDDAIWPVVFAPDGSWVATESSNRNMQAWDTGTGRQTTLFTSHRRQAHLAVAAPNGEWLATAMNDDTIRAWNTGDPARSRLVRGHRSGINALVAGPDGSWLGSVSDDRTARIWYHDNRPARILTGHTDRVTLAVAAGPNRLVTAGPDCTVWVWDVRTGKPVHVFRRLTPAVAVMTAPDGSWLAIVERHVITRWTTDSWALRSAWQSASEELTCSAIHPNGSQLAAGTRSGEVQIWDVSTGRMVRRLLRHSEAVLDCAIRADGTLLSRDSEDVRVWDLDAPAAVSGTEPGRPAETLVVATDSSWFAVGSSEGLTIWDVAGQSPRVLTHGSDDDAIGALLAGRDAGQLVVARTNRLEMWDVGLSALHSTVTIPFFGATSVAWSSDDRVLSAGMDQLVRMHDAGMLEQFGALDTVTGRLIPAQHGRAWDDATSLHPVRDLLRRAANGFFGSRRLRVPFDRLWALRPMQVLIRRFNIGGTFNAVVRWGNDQLVRLLGPKSWRTRVIASPDGRYAATLHTDGSVRIWKTEMWRSIGRFVEPEMRFYYYQPTAWAVAVMHGTTVTYRSDLSIRIWSAEDNTQVTVADLRPDEGYPTALAYSADAEHLCAVTGSGALIVWATQTWRRVAMQRVEGALQACAWIEHSSGPAIVAVGGRGVYLFGLCREALADAADLRPVSTRLEGSRIGPAPE</sequence>
<keyword evidence="4" id="KW-0812">Transmembrane</keyword>
<dbReference type="PANTHER" id="PTHR19879:SF9">
    <property type="entry name" value="TRANSCRIPTION INITIATION FACTOR TFIID SUBUNIT 5"/>
    <property type="match status" value="1"/>
</dbReference>
<dbReference type="CDD" id="cd00200">
    <property type="entry name" value="WD40"/>
    <property type="match status" value="1"/>
</dbReference>
<keyword evidence="1 3" id="KW-0853">WD repeat</keyword>
<feature type="repeat" description="WD" evidence="3">
    <location>
        <begin position="654"/>
        <end position="686"/>
    </location>
</feature>
<evidence type="ECO:0000256" key="4">
    <source>
        <dbReference type="SAM" id="Phobius"/>
    </source>
</evidence>
<evidence type="ECO:0000256" key="3">
    <source>
        <dbReference type="PROSITE-ProRule" id="PRU00221"/>
    </source>
</evidence>
<evidence type="ECO:0000313" key="7">
    <source>
        <dbReference type="Proteomes" id="UP000681340"/>
    </source>
</evidence>
<keyword evidence="4" id="KW-0472">Membrane</keyword>
<dbReference type="Pfam" id="PF00931">
    <property type="entry name" value="NB-ARC"/>
    <property type="match status" value="1"/>
</dbReference>
<dbReference type="InterPro" id="IPR015943">
    <property type="entry name" value="WD40/YVTN_repeat-like_dom_sf"/>
</dbReference>
<evidence type="ECO:0000256" key="1">
    <source>
        <dbReference type="ARBA" id="ARBA00022574"/>
    </source>
</evidence>
<dbReference type="InterPro" id="IPR011047">
    <property type="entry name" value="Quinoprotein_ADH-like_sf"/>
</dbReference>
<dbReference type="InterPro" id="IPR001680">
    <property type="entry name" value="WD40_rpt"/>
</dbReference>
<accession>A0A919SXF2</accession>
<name>A0A919SXF2_9ACTN</name>
<dbReference type="EMBL" id="BOQL01000090">
    <property type="protein sequence ID" value="GIM80120.1"/>
    <property type="molecule type" value="Genomic_DNA"/>
</dbReference>
<feature type="repeat" description="WD" evidence="3">
    <location>
        <begin position="696"/>
        <end position="727"/>
    </location>
</feature>